<evidence type="ECO:0000256" key="1">
    <source>
        <dbReference type="ARBA" id="ARBA00006033"/>
    </source>
</evidence>
<organism evidence="16 17">
    <name type="scientific">Lottia gigantea</name>
    <name type="common">Giant owl limpet</name>
    <dbReference type="NCBI Taxonomy" id="225164"/>
    <lineage>
        <taxon>Eukaryota</taxon>
        <taxon>Metazoa</taxon>
        <taxon>Spiralia</taxon>
        <taxon>Lophotrochozoa</taxon>
        <taxon>Mollusca</taxon>
        <taxon>Gastropoda</taxon>
        <taxon>Patellogastropoda</taxon>
        <taxon>Lottioidea</taxon>
        <taxon>Lottiidae</taxon>
        <taxon>Lottia</taxon>
    </lineage>
</organism>
<evidence type="ECO:0000256" key="7">
    <source>
        <dbReference type="ARBA" id="ARBA00023010"/>
    </source>
</evidence>
<gene>
    <name evidence="16" type="ORF">LOTGIDRAFT_120815</name>
</gene>
<dbReference type="PANTHER" id="PTHR19332:SF1">
    <property type="entry name" value="PEROXISOMAL MEMBRANE PROTEIN PEX13"/>
    <property type="match status" value="1"/>
</dbReference>
<sequence>MTGGTAQPSISTQPPPLPVRPSTQLNSSMMNRYGYSGMGNVYGGMGYGPGYGLYNNGYSSYGSYGMNRYGSGAEPMGTFARQAEENSRPAFESIQSIVGAFTSVSMMLDSTFQAVYSSFNAVIGVADNFSRLKIQLMQFVSALAFIRTLKYMYRRLLELLGLRAPGTASEEWNKAFTAAAQSASNDPNGKKSSWPILMFFGIILGGPWLIWKLISSFTPTSTEIPAWASGEEDHFVADVVYDFTGETREEIAIKSGQRINIAPKEKQPKVRGWLLGCSEGKIGLVPANYVKVIGKKRGQKSMEVVGAPSQLAETQGQLNTTGNSTLATTNEEEMDAIFNVPDNVDNANVEKVDVQTECETSRPKQCCSKKT</sequence>
<dbReference type="Pfam" id="PF00018">
    <property type="entry name" value="SH3_1"/>
    <property type="match status" value="1"/>
</dbReference>
<dbReference type="Proteomes" id="UP000030746">
    <property type="component" value="Unassembled WGS sequence"/>
</dbReference>
<evidence type="ECO:0000256" key="8">
    <source>
        <dbReference type="ARBA" id="ARBA00023136"/>
    </source>
</evidence>
<evidence type="ECO:0000256" key="2">
    <source>
        <dbReference type="ARBA" id="ARBA00022443"/>
    </source>
</evidence>
<dbReference type="Pfam" id="PF04088">
    <property type="entry name" value="Peroxin-13_N"/>
    <property type="match status" value="1"/>
</dbReference>
<dbReference type="KEGG" id="lgi:LOTGIDRAFT_120815"/>
<dbReference type="GO" id="GO:1990429">
    <property type="term" value="C:peroxisomal importomer complex"/>
    <property type="evidence" value="ECO:0007669"/>
    <property type="project" value="TreeGrafter"/>
</dbReference>
<keyword evidence="6" id="KW-1133">Transmembrane helix</keyword>
<keyword evidence="9" id="KW-0576">Peroxisome</keyword>
<keyword evidence="4" id="KW-0812">Transmembrane</keyword>
<dbReference type="SMART" id="SM00326">
    <property type="entry name" value="SH3"/>
    <property type="match status" value="1"/>
</dbReference>
<keyword evidence="3" id="KW-0813">Transport</keyword>
<evidence type="ECO:0000256" key="10">
    <source>
        <dbReference type="ARBA" id="ARBA00029693"/>
    </source>
</evidence>
<dbReference type="PANTHER" id="PTHR19332">
    <property type="entry name" value="PEROXISOMAL MEMBRANE PROTEIN PEX13"/>
    <property type="match status" value="1"/>
</dbReference>
<accession>V3ZM68</accession>
<dbReference type="OMA" id="PPLDQQM"/>
<dbReference type="CDD" id="cd11864">
    <property type="entry name" value="SH3_PEX13_eumet"/>
    <property type="match status" value="1"/>
</dbReference>
<evidence type="ECO:0000256" key="11">
    <source>
        <dbReference type="ARBA" id="ARBA00034535"/>
    </source>
</evidence>
<dbReference type="InterPro" id="IPR035463">
    <property type="entry name" value="Pex13"/>
</dbReference>
<dbReference type="CTD" id="20231900"/>
<feature type="domain" description="SH3" evidence="15">
    <location>
        <begin position="232"/>
        <end position="295"/>
    </location>
</feature>
<dbReference type="InterPro" id="IPR001452">
    <property type="entry name" value="SH3_domain"/>
</dbReference>
<evidence type="ECO:0000256" key="6">
    <source>
        <dbReference type="ARBA" id="ARBA00022989"/>
    </source>
</evidence>
<keyword evidence="17" id="KW-1185">Reference proteome</keyword>
<keyword evidence="5" id="KW-0653">Protein transport</keyword>
<keyword evidence="8" id="KW-0472">Membrane</keyword>
<evidence type="ECO:0000313" key="16">
    <source>
        <dbReference type="EMBL" id="ESO92453.1"/>
    </source>
</evidence>
<evidence type="ECO:0000256" key="12">
    <source>
        <dbReference type="ARBA" id="ARBA00046271"/>
    </source>
</evidence>
<dbReference type="EMBL" id="KB202094">
    <property type="protein sequence ID" value="ESO92453.1"/>
    <property type="molecule type" value="Genomic_DNA"/>
</dbReference>
<name>V3ZM68_LOTGI</name>
<evidence type="ECO:0000256" key="5">
    <source>
        <dbReference type="ARBA" id="ARBA00022927"/>
    </source>
</evidence>
<dbReference type="InterPro" id="IPR036028">
    <property type="entry name" value="SH3-like_dom_sf"/>
</dbReference>
<dbReference type="GO" id="GO:0016560">
    <property type="term" value="P:protein import into peroxisome matrix, docking"/>
    <property type="evidence" value="ECO:0007669"/>
    <property type="project" value="InterPro"/>
</dbReference>
<comment type="similarity">
    <text evidence="1">Belongs to the peroxin-13 family.</text>
</comment>
<dbReference type="RefSeq" id="XP_009057004.1">
    <property type="nucleotide sequence ID" value="XM_009058756.1"/>
</dbReference>
<feature type="region of interest" description="Disordered" evidence="14">
    <location>
        <begin position="1"/>
        <end position="24"/>
    </location>
</feature>
<dbReference type="OrthoDB" id="10037838at2759"/>
<dbReference type="GeneID" id="20231900"/>
<dbReference type="GO" id="GO:0005778">
    <property type="term" value="C:peroxisomal membrane"/>
    <property type="evidence" value="ECO:0007669"/>
    <property type="project" value="UniProtKB-SubCell"/>
</dbReference>
<dbReference type="AlphaFoldDB" id="V3ZM68"/>
<proteinExistence type="inferred from homology"/>
<comment type="subcellular location">
    <subcellularLocation>
        <location evidence="12">Peroxisome membrane</location>
    </subcellularLocation>
</comment>
<dbReference type="Gene3D" id="2.30.30.40">
    <property type="entry name" value="SH3 Domains"/>
    <property type="match status" value="1"/>
</dbReference>
<dbReference type="PROSITE" id="PS50002">
    <property type="entry name" value="SH3"/>
    <property type="match status" value="1"/>
</dbReference>
<keyword evidence="2 13" id="KW-0728">SH3 domain</keyword>
<dbReference type="STRING" id="225164.V3ZM68"/>
<dbReference type="InterPro" id="IPR007223">
    <property type="entry name" value="Peroxin-13_N"/>
</dbReference>
<feature type="compositionally biased region" description="Polar residues" evidence="14">
    <location>
        <begin position="1"/>
        <end position="12"/>
    </location>
</feature>
<reference evidence="16 17" key="1">
    <citation type="journal article" date="2013" name="Nature">
        <title>Insights into bilaterian evolution from three spiralian genomes.</title>
        <authorList>
            <person name="Simakov O."/>
            <person name="Marletaz F."/>
            <person name="Cho S.J."/>
            <person name="Edsinger-Gonzales E."/>
            <person name="Havlak P."/>
            <person name="Hellsten U."/>
            <person name="Kuo D.H."/>
            <person name="Larsson T."/>
            <person name="Lv J."/>
            <person name="Arendt D."/>
            <person name="Savage R."/>
            <person name="Osoegawa K."/>
            <person name="de Jong P."/>
            <person name="Grimwood J."/>
            <person name="Chapman J.A."/>
            <person name="Shapiro H."/>
            <person name="Aerts A."/>
            <person name="Otillar R.P."/>
            <person name="Terry A.Y."/>
            <person name="Boore J.L."/>
            <person name="Grigoriev I.V."/>
            <person name="Lindberg D.R."/>
            <person name="Seaver E.C."/>
            <person name="Weisblat D.A."/>
            <person name="Putnam N.H."/>
            <person name="Rokhsar D.S."/>
        </authorList>
    </citation>
    <scope>NUCLEOTIDE SEQUENCE [LARGE SCALE GENOMIC DNA]</scope>
</reference>
<evidence type="ECO:0000313" key="17">
    <source>
        <dbReference type="Proteomes" id="UP000030746"/>
    </source>
</evidence>
<evidence type="ECO:0000256" key="14">
    <source>
        <dbReference type="SAM" id="MobiDB-lite"/>
    </source>
</evidence>
<evidence type="ECO:0000256" key="3">
    <source>
        <dbReference type="ARBA" id="ARBA00022448"/>
    </source>
</evidence>
<evidence type="ECO:0000256" key="13">
    <source>
        <dbReference type="PROSITE-ProRule" id="PRU00192"/>
    </source>
</evidence>
<evidence type="ECO:0000259" key="15">
    <source>
        <dbReference type="PROSITE" id="PS50002"/>
    </source>
</evidence>
<dbReference type="HOGENOM" id="CLU_045457_0_0_1"/>
<evidence type="ECO:0000256" key="4">
    <source>
        <dbReference type="ARBA" id="ARBA00022692"/>
    </source>
</evidence>
<protein>
    <recommendedName>
        <fullName evidence="11">Peroxisomal membrane protein PEX13</fullName>
    </recommendedName>
    <alternativeName>
        <fullName evidence="10">Peroxin-13</fullName>
    </alternativeName>
</protein>
<keyword evidence="7" id="KW-0811">Translocation</keyword>
<dbReference type="SUPFAM" id="SSF50044">
    <property type="entry name" value="SH3-domain"/>
    <property type="match status" value="1"/>
</dbReference>
<evidence type="ECO:0000256" key="9">
    <source>
        <dbReference type="ARBA" id="ARBA00023140"/>
    </source>
</evidence>